<name>A0A5S4WSB2_9BRAD</name>
<dbReference type="InterPro" id="IPR036388">
    <property type="entry name" value="WH-like_DNA-bd_sf"/>
</dbReference>
<dbReference type="GO" id="GO:0043565">
    <property type="term" value="F:sequence-specific DNA binding"/>
    <property type="evidence" value="ECO:0007669"/>
    <property type="project" value="InterPro"/>
</dbReference>
<dbReference type="InterPro" id="IPR019888">
    <property type="entry name" value="Tscrpt_reg_AsnC-like"/>
</dbReference>
<dbReference type="InterPro" id="IPR019885">
    <property type="entry name" value="Tscrpt_reg_HTH_AsnC-type_CS"/>
</dbReference>
<dbReference type="GO" id="GO:0006355">
    <property type="term" value="P:regulation of DNA-templated transcription"/>
    <property type="evidence" value="ECO:0007669"/>
    <property type="project" value="UniProtKB-ARBA"/>
</dbReference>
<dbReference type="RefSeq" id="WP_148751607.1">
    <property type="nucleotide sequence ID" value="NZ_VSSR01000022.1"/>
</dbReference>
<comment type="caution">
    <text evidence="5">The sequence shown here is derived from an EMBL/GenBank/DDBJ whole genome shotgun (WGS) entry which is preliminary data.</text>
</comment>
<dbReference type="Proteomes" id="UP000324853">
    <property type="component" value="Unassembled WGS sequence"/>
</dbReference>
<proteinExistence type="predicted"/>
<dbReference type="GO" id="GO:0043200">
    <property type="term" value="P:response to amino acid"/>
    <property type="evidence" value="ECO:0007669"/>
    <property type="project" value="TreeGrafter"/>
</dbReference>
<protein>
    <submittedName>
        <fullName evidence="5">Lrp/AsnC family transcriptional regulator</fullName>
    </submittedName>
</protein>
<organism evidence="5 6">
    <name type="scientific">Bradyrhizobium cytisi</name>
    <dbReference type="NCBI Taxonomy" id="515489"/>
    <lineage>
        <taxon>Bacteria</taxon>
        <taxon>Pseudomonadati</taxon>
        <taxon>Pseudomonadota</taxon>
        <taxon>Alphaproteobacteria</taxon>
        <taxon>Hyphomicrobiales</taxon>
        <taxon>Nitrobacteraceae</taxon>
        <taxon>Bradyrhizobium</taxon>
    </lineage>
</organism>
<evidence type="ECO:0000256" key="3">
    <source>
        <dbReference type="ARBA" id="ARBA00023163"/>
    </source>
</evidence>
<dbReference type="EMBL" id="VSSR01000022">
    <property type="protein sequence ID" value="TYL84413.1"/>
    <property type="molecule type" value="Genomic_DNA"/>
</dbReference>
<evidence type="ECO:0000256" key="1">
    <source>
        <dbReference type="ARBA" id="ARBA00023015"/>
    </source>
</evidence>
<dbReference type="PROSITE" id="PS00519">
    <property type="entry name" value="HTH_ASNC_1"/>
    <property type="match status" value="1"/>
</dbReference>
<dbReference type="InterPro" id="IPR011008">
    <property type="entry name" value="Dimeric_a/b-barrel"/>
</dbReference>
<dbReference type="Pfam" id="PF13412">
    <property type="entry name" value="HTH_24"/>
    <property type="match status" value="1"/>
</dbReference>
<feature type="domain" description="HTH asnC-type" evidence="4">
    <location>
        <begin position="11"/>
        <end position="72"/>
    </location>
</feature>
<sequence length="159" mass="17729">MKRLRYENGDLDATDVRILDALVDDARMSIADLARSVGLSSPSVSERIKRLEEVGVIEGYTLTINPKALGLPIAAWLRIKPIPGQLQKVADVLRGLREIVECDRITGEDCFIARAHVQSVDDLEKLIDQVIPYAMTNTSIIQSSPVKRRLPRLLRGDKL</sequence>
<evidence type="ECO:0000313" key="6">
    <source>
        <dbReference type="Proteomes" id="UP000324853"/>
    </source>
</evidence>
<keyword evidence="2" id="KW-0238">DNA-binding</keyword>
<keyword evidence="3" id="KW-0804">Transcription</keyword>
<dbReference type="SUPFAM" id="SSF54909">
    <property type="entry name" value="Dimeric alpha+beta barrel"/>
    <property type="match status" value="1"/>
</dbReference>
<dbReference type="Gene3D" id="3.30.70.920">
    <property type="match status" value="1"/>
</dbReference>
<dbReference type="PANTHER" id="PTHR30154:SF53">
    <property type="entry name" value="HTH-TYPE TRANSCRIPTIONAL REGULATOR LRPC"/>
    <property type="match status" value="1"/>
</dbReference>
<dbReference type="Gene3D" id="1.10.10.10">
    <property type="entry name" value="Winged helix-like DNA-binding domain superfamily/Winged helix DNA-binding domain"/>
    <property type="match status" value="1"/>
</dbReference>
<dbReference type="InterPro" id="IPR000485">
    <property type="entry name" value="AsnC-type_HTH_dom"/>
</dbReference>
<dbReference type="CDD" id="cd00090">
    <property type="entry name" value="HTH_ARSR"/>
    <property type="match status" value="1"/>
</dbReference>
<dbReference type="PANTHER" id="PTHR30154">
    <property type="entry name" value="LEUCINE-RESPONSIVE REGULATORY PROTEIN"/>
    <property type="match status" value="1"/>
</dbReference>
<evidence type="ECO:0000256" key="2">
    <source>
        <dbReference type="ARBA" id="ARBA00023125"/>
    </source>
</evidence>
<dbReference type="GO" id="GO:0005829">
    <property type="term" value="C:cytosol"/>
    <property type="evidence" value="ECO:0007669"/>
    <property type="project" value="TreeGrafter"/>
</dbReference>
<accession>A0A5S4WSB2</accession>
<evidence type="ECO:0000313" key="5">
    <source>
        <dbReference type="EMBL" id="TYL84413.1"/>
    </source>
</evidence>
<dbReference type="PROSITE" id="PS50956">
    <property type="entry name" value="HTH_ASNC_2"/>
    <property type="match status" value="1"/>
</dbReference>
<dbReference type="InterPro" id="IPR011991">
    <property type="entry name" value="ArsR-like_HTH"/>
</dbReference>
<dbReference type="AlphaFoldDB" id="A0A5S4WSB2"/>
<dbReference type="Pfam" id="PF01037">
    <property type="entry name" value="AsnC_trans_reg"/>
    <property type="match status" value="1"/>
</dbReference>
<dbReference type="OrthoDB" id="166264at2"/>
<dbReference type="InterPro" id="IPR036390">
    <property type="entry name" value="WH_DNA-bd_sf"/>
</dbReference>
<reference evidence="5 6" key="1">
    <citation type="submission" date="2019-08" db="EMBL/GenBank/DDBJ databases">
        <title>Bradyrhizobium hipponensis sp. nov., a rhizobium isolated from a Lupinus angustifolius root nodule in Tunisia.</title>
        <authorList>
            <person name="Off K."/>
            <person name="Rejili M."/>
            <person name="Mars M."/>
            <person name="Brachmann A."/>
            <person name="Marin M."/>
        </authorList>
    </citation>
    <scope>NUCLEOTIDE SEQUENCE [LARGE SCALE GENOMIC DNA]</scope>
    <source>
        <strain evidence="5 6">CTAW11</strain>
    </source>
</reference>
<dbReference type="SMART" id="SM00344">
    <property type="entry name" value="HTH_ASNC"/>
    <property type="match status" value="1"/>
</dbReference>
<dbReference type="PRINTS" id="PR00033">
    <property type="entry name" value="HTHASNC"/>
</dbReference>
<keyword evidence="1" id="KW-0805">Transcription regulation</keyword>
<keyword evidence="6" id="KW-1185">Reference proteome</keyword>
<dbReference type="SUPFAM" id="SSF46785">
    <property type="entry name" value="Winged helix' DNA-binding domain"/>
    <property type="match status" value="1"/>
</dbReference>
<evidence type="ECO:0000259" key="4">
    <source>
        <dbReference type="PROSITE" id="PS50956"/>
    </source>
</evidence>
<dbReference type="InterPro" id="IPR019887">
    <property type="entry name" value="Tscrpt_reg_AsnC/Lrp_C"/>
</dbReference>
<gene>
    <name evidence="5" type="ORF">FXB38_14910</name>
</gene>